<dbReference type="SUPFAM" id="SSF56112">
    <property type="entry name" value="Protein kinase-like (PK-like)"/>
    <property type="match status" value="1"/>
</dbReference>
<dbReference type="InterPro" id="IPR011009">
    <property type="entry name" value="Kinase-like_dom_sf"/>
</dbReference>
<sequence length="264" mass="30276">MYAGYPPYVQPSLKDWWFQKLVTGTYELFWTAHERQCKFSKDFKDLISRMLRFDDKRRLTAEQIMKHSWCAKKTLNQHELVQELTRRKPKVDTAKLEQKLNRKNNDSMDFTRGGAQGMALGPGSRPKLVDVDFKTLPKLERHEPDVKTYTVIHSRKSAPLTLQYTLSVLAHMGNVKITRVGYSIECTVHSTAGILVFTAEVVLRAHVPGGADAPKDAVDVEFRRLSGAFHDFRRIYRHCCRFFQCDESGNPVSTQRADGCSAYS</sequence>
<accession>A0A7S2TVX3</accession>
<name>A0A7S2TVX3_9EUKA</name>
<organism evidence="1">
    <name type="scientific">Lotharella oceanica</name>
    <dbReference type="NCBI Taxonomy" id="641309"/>
    <lineage>
        <taxon>Eukaryota</taxon>
        <taxon>Sar</taxon>
        <taxon>Rhizaria</taxon>
        <taxon>Cercozoa</taxon>
        <taxon>Chlorarachniophyceae</taxon>
        <taxon>Lotharella</taxon>
    </lineage>
</organism>
<gene>
    <name evidence="1" type="ORF">LSP00402_LOCUS15219</name>
</gene>
<reference evidence="1" key="1">
    <citation type="submission" date="2021-01" db="EMBL/GenBank/DDBJ databases">
        <authorList>
            <person name="Corre E."/>
            <person name="Pelletier E."/>
            <person name="Niang G."/>
            <person name="Scheremetjew M."/>
            <person name="Finn R."/>
            <person name="Kale V."/>
            <person name="Holt S."/>
            <person name="Cochrane G."/>
            <person name="Meng A."/>
            <person name="Brown T."/>
            <person name="Cohen L."/>
        </authorList>
    </citation>
    <scope>NUCLEOTIDE SEQUENCE</scope>
    <source>
        <strain evidence="1">CCMP622</strain>
    </source>
</reference>
<protein>
    <recommendedName>
        <fullName evidence="2">Protein kinase domain-containing protein</fullName>
    </recommendedName>
</protein>
<dbReference type="EMBL" id="HBHP01024561">
    <property type="protein sequence ID" value="CAD9771229.1"/>
    <property type="molecule type" value="Transcribed_RNA"/>
</dbReference>
<proteinExistence type="predicted"/>
<dbReference type="Gene3D" id="1.10.510.10">
    <property type="entry name" value="Transferase(Phosphotransferase) domain 1"/>
    <property type="match status" value="1"/>
</dbReference>
<evidence type="ECO:0008006" key="2">
    <source>
        <dbReference type="Google" id="ProtNLM"/>
    </source>
</evidence>
<dbReference type="AlphaFoldDB" id="A0A7S2TVX3"/>
<evidence type="ECO:0000313" key="1">
    <source>
        <dbReference type="EMBL" id="CAD9771229.1"/>
    </source>
</evidence>